<protein>
    <submittedName>
        <fullName evidence="1">Uncharacterized protein</fullName>
    </submittedName>
</protein>
<dbReference type="AlphaFoldDB" id="A0A644XA25"/>
<dbReference type="InterPro" id="IPR045751">
    <property type="entry name" value="DUF6179"/>
</dbReference>
<evidence type="ECO:0000313" key="1">
    <source>
        <dbReference type="EMBL" id="MPM10964.1"/>
    </source>
</evidence>
<reference evidence="1" key="1">
    <citation type="submission" date="2019-08" db="EMBL/GenBank/DDBJ databases">
        <authorList>
            <person name="Kucharzyk K."/>
            <person name="Murdoch R.W."/>
            <person name="Higgins S."/>
            <person name="Loffler F."/>
        </authorList>
    </citation>
    <scope>NUCLEOTIDE SEQUENCE</scope>
</reference>
<gene>
    <name evidence="1" type="ORF">SDC9_57302</name>
</gene>
<proteinExistence type="predicted"/>
<accession>A0A644XA25</accession>
<comment type="caution">
    <text evidence="1">The sequence shown here is derived from an EMBL/GenBank/DDBJ whole genome shotgun (WGS) entry which is preliminary data.</text>
</comment>
<name>A0A644XA25_9ZZZZ</name>
<dbReference type="EMBL" id="VSSQ01001765">
    <property type="protein sequence ID" value="MPM10964.1"/>
    <property type="molecule type" value="Genomic_DNA"/>
</dbReference>
<organism evidence="1">
    <name type="scientific">bioreactor metagenome</name>
    <dbReference type="NCBI Taxonomy" id="1076179"/>
    <lineage>
        <taxon>unclassified sequences</taxon>
        <taxon>metagenomes</taxon>
        <taxon>ecological metagenomes</taxon>
    </lineage>
</organism>
<sequence>MRPTIPTATAGRSEGAMDNLSLMALAGGGYSDGSLTNEEALKIQEKLWRFLARRTELYTMGDSSSVPAETAGELLNSICFTLSLCLKESGSPASLLASADLEELFARGVRATEKQVERGKLLWQAACVSVPKIDNISLRDTLRGIGGFFKRYDHRFFAHQIPCDIDYQLCRAVPDELHGIEYLNEYLSRIIIENDFLRKFDERLVIRLLKSYCPDYKGLLINLYEPAAVNAAGLALTGGDVFSLDITDADRARLSALLAGLPESSARKALSDCAGRLYRAVDIGDAAAREYLTQTALGLWPRIAAALPSGKLDGIFLSIASDESNDI</sequence>
<dbReference type="Pfam" id="PF19677">
    <property type="entry name" value="DUF6179"/>
    <property type="match status" value="1"/>
</dbReference>